<organism evidence="1 2">
    <name type="scientific">Phenylobacterium deserti</name>
    <dbReference type="NCBI Taxonomy" id="1914756"/>
    <lineage>
        <taxon>Bacteria</taxon>
        <taxon>Pseudomonadati</taxon>
        <taxon>Pseudomonadota</taxon>
        <taxon>Alphaproteobacteria</taxon>
        <taxon>Caulobacterales</taxon>
        <taxon>Caulobacteraceae</taxon>
        <taxon>Phenylobacterium</taxon>
    </lineage>
</organism>
<dbReference type="EMBL" id="QFYR01000002">
    <property type="protein sequence ID" value="RAK52697.1"/>
    <property type="molecule type" value="Genomic_DNA"/>
</dbReference>
<gene>
    <name evidence="1" type="ORF">DJ018_10905</name>
</gene>
<name>A0A328ADX9_9CAUL</name>
<sequence>MPGYRLYLVDAAGHFAGSDEFEAASVRDAMAEAELRRAGPAAELWQQARQLWGLGASTTGRMALQS</sequence>
<keyword evidence="2" id="KW-1185">Reference proteome</keyword>
<reference evidence="2" key="1">
    <citation type="submission" date="2018-05" db="EMBL/GenBank/DDBJ databases">
        <authorList>
            <person name="Li X."/>
        </authorList>
    </citation>
    <scope>NUCLEOTIDE SEQUENCE [LARGE SCALE GENOMIC DNA]</scope>
    <source>
        <strain evidence="2">YIM 73061</strain>
    </source>
</reference>
<accession>A0A328ADX9</accession>
<evidence type="ECO:0000313" key="2">
    <source>
        <dbReference type="Proteomes" id="UP000249725"/>
    </source>
</evidence>
<comment type="caution">
    <text evidence="1">The sequence shown here is derived from an EMBL/GenBank/DDBJ whole genome shotgun (WGS) entry which is preliminary data.</text>
</comment>
<dbReference type="Proteomes" id="UP000249725">
    <property type="component" value="Unassembled WGS sequence"/>
</dbReference>
<protein>
    <submittedName>
        <fullName evidence="1">Uncharacterized protein</fullName>
    </submittedName>
</protein>
<dbReference type="AlphaFoldDB" id="A0A328ADX9"/>
<proteinExistence type="predicted"/>
<evidence type="ECO:0000313" key="1">
    <source>
        <dbReference type="EMBL" id="RAK52697.1"/>
    </source>
</evidence>